<name>A0A5P8VZG9_9NOSO</name>
<dbReference type="AlphaFoldDB" id="A0A5P8VZG9"/>
<organism evidence="1 2">
    <name type="scientific">Nostoc sphaeroides CCNUC1</name>
    <dbReference type="NCBI Taxonomy" id="2653204"/>
    <lineage>
        <taxon>Bacteria</taxon>
        <taxon>Bacillati</taxon>
        <taxon>Cyanobacteriota</taxon>
        <taxon>Cyanophyceae</taxon>
        <taxon>Nostocales</taxon>
        <taxon>Nostocaceae</taxon>
        <taxon>Nostoc</taxon>
    </lineage>
</organism>
<sequence length="278" mass="32174">MPNKIQEQAKDLLEKLVSSVHGLVDDITALEVNTMVVDQITGAKFNAWQAYEDIYSINDKDYFGTKGIPNPDDFPEPEKTQAQELRNRYTSLFSQLEREYFYILLEQSNDNEPDPRIIQYQQRLKYQVEHKANIVPTDEEYIKLARPILPAPTPVAVQEDNNQKTLRQRLQEIEELLNNGKFIRTLRKMSELKAALNGGDITSVDVDIIYAQTVMQLDGDIISRYHKKVFELTEVDRDLILKIHNEGIVAGEKQWRGTLDFLINIVQNIAKLSRNERL</sequence>
<evidence type="ECO:0000313" key="2">
    <source>
        <dbReference type="Proteomes" id="UP000326678"/>
    </source>
</evidence>
<reference evidence="1 2" key="1">
    <citation type="submission" date="2019-10" db="EMBL/GenBank/DDBJ databases">
        <title>Genomic and transcriptomic insights into the perfect genentic adaptation of a filamentous nitrogen-fixing cyanobacterium to rice fields.</title>
        <authorList>
            <person name="Chen Z."/>
        </authorList>
    </citation>
    <scope>NUCLEOTIDE SEQUENCE [LARGE SCALE GENOMIC DNA]</scope>
    <source>
        <strain evidence="1">CCNUC1</strain>
    </source>
</reference>
<dbReference type="KEGG" id="nsh:GXM_03287"/>
<gene>
    <name evidence="1" type="ORF">GXM_03287</name>
</gene>
<proteinExistence type="predicted"/>
<evidence type="ECO:0000313" key="1">
    <source>
        <dbReference type="EMBL" id="QFS45810.1"/>
    </source>
</evidence>
<dbReference type="EMBL" id="CP045226">
    <property type="protein sequence ID" value="QFS45810.1"/>
    <property type="molecule type" value="Genomic_DNA"/>
</dbReference>
<keyword evidence="2" id="KW-1185">Reference proteome</keyword>
<protein>
    <submittedName>
        <fullName evidence="1">Uncharacterized protein</fullName>
    </submittedName>
</protein>
<accession>A0A5P8VZG9</accession>
<dbReference type="RefSeq" id="WP_152589200.1">
    <property type="nucleotide sequence ID" value="NZ_CP045226.1"/>
</dbReference>
<dbReference type="Proteomes" id="UP000326678">
    <property type="component" value="Chromosome Gxm1"/>
</dbReference>